<dbReference type="Proteomes" id="UP001208570">
    <property type="component" value="Unassembled WGS sequence"/>
</dbReference>
<comment type="caution">
    <text evidence="2">The sequence shown here is derived from an EMBL/GenBank/DDBJ whole genome shotgun (WGS) entry which is preliminary data.</text>
</comment>
<sequence>MKIVSIKNSFERTSSLIIYPTYASPDVTQKSSLPNASVFSTSDHILNDFGFHYKPPPPYPRPTSSTPDLASQTMRAKKTNSPDLISRRSIHSTGLMIESFLDQSVENLAIDAQKITLNQQMAAQSKQNLDDSSNNIPPKPIQEETFTKSDSRPSAIEKEGGLHPFNFSGDVASHIKTSKSEKEQEDHYLFDLFGGSVQNTRGSSTD</sequence>
<proteinExistence type="predicted"/>
<dbReference type="AlphaFoldDB" id="A0AAD9NFE2"/>
<gene>
    <name evidence="2" type="ORF">LSH36_40g09000</name>
</gene>
<organism evidence="2 3">
    <name type="scientific">Paralvinella palmiformis</name>
    <dbReference type="NCBI Taxonomy" id="53620"/>
    <lineage>
        <taxon>Eukaryota</taxon>
        <taxon>Metazoa</taxon>
        <taxon>Spiralia</taxon>
        <taxon>Lophotrochozoa</taxon>
        <taxon>Annelida</taxon>
        <taxon>Polychaeta</taxon>
        <taxon>Sedentaria</taxon>
        <taxon>Canalipalpata</taxon>
        <taxon>Terebellida</taxon>
        <taxon>Terebelliformia</taxon>
        <taxon>Alvinellidae</taxon>
        <taxon>Paralvinella</taxon>
    </lineage>
</organism>
<reference evidence="2" key="1">
    <citation type="journal article" date="2023" name="Mol. Biol. Evol.">
        <title>Third-Generation Sequencing Reveals the Adaptive Role of the Epigenome in Three Deep-Sea Polychaetes.</title>
        <authorList>
            <person name="Perez M."/>
            <person name="Aroh O."/>
            <person name="Sun Y."/>
            <person name="Lan Y."/>
            <person name="Juniper S.K."/>
            <person name="Young C.R."/>
            <person name="Angers B."/>
            <person name="Qian P.Y."/>
        </authorList>
    </citation>
    <scope>NUCLEOTIDE SEQUENCE</scope>
    <source>
        <strain evidence="2">P08H-3</strain>
    </source>
</reference>
<evidence type="ECO:0000313" key="3">
    <source>
        <dbReference type="Proteomes" id="UP001208570"/>
    </source>
</evidence>
<name>A0AAD9NFE2_9ANNE</name>
<accession>A0AAD9NFE2</accession>
<evidence type="ECO:0000256" key="1">
    <source>
        <dbReference type="SAM" id="MobiDB-lite"/>
    </source>
</evidence>
<dbReference type="EMBL" id="JAODUP010000040">
    <property type="protein sequence ID" value="KAK2166271.1"/>
    <property type="molecule type" value="Genomic_DNA"/>
</dbReference>
<evidence type="ECO:0000313" key="2">
    <source>
        <dbReference type="EMBL" id="KAK2166271.1"/>
    </source>
</evidence>
<feature type="compositionally biased region" description="Polar residues" evidence="1">
    <location>
        <begin position="123"/>
        <end position="136"/>
    </location>
</feature>
<protein>
    <submittedName>
        <fullName evidence="2">Uncharacterized protein</fullName>
    </submittedName>
</protein>
<keyword evidence="3" id="KW-1185">Reference proteome</keyword>
<feature type="compositionally biased region" description="Basic and acidic residues" evidence="1">
    <location>
        <begin position="141"/>
        <end position="161"/>
    </location>
</feature>
<feature type="region of interest" description="Disordered" evidence="1">
    <location>
        <begin position="123"/>
        <end position="182"/>
    </location>
</feature>